<comment type="caution">
    <text evidence="14">The sequence shown here is derived from an EMBL/GenBank/DDBJ whole genome shotgun (WGS) entry which is preliminary data.</text>
</comment>
<evidence type="ECO:0000256" key="12">
    <source>
        <dbReference type="HAMAP-Rule" id="MF_01394"/>
    </source>
</evidence>
<keyword evidence="3 12" id="KW-0813">Transport</keyword>
<keyword evidence="10 12" id="KW-0830">Ubiquinone</keyword>
<keyword evidence="7 12" id="KW-1278">Translocase</keyword>
<keyword evidence="5 12" id="KW-0812">Transmembrane</keyword>
<evidence type="ECO:0000256" key="8">
    <source>
        <dbReference type="ARBA" id="ARBA00022989"/>
    </source>
</evidence>
<dbReference type="InterPro" id="IPR038430">
    <property type="entry name" value="NDAH_ubi_oxred_su3_sf"/>
</dbReference>
<feature type="transmembrane region" description="Helical" evidence="12">
    <location>
        <begin position="93"/>
        <end position="116"/>
    </location>
</feature>
<feature type="transmembrane region" description="Helical" evidence="12">
    <location>
        <begin position="64"/>
        <end position="87"/>
    </location>
</feature>
<dbReference type="InterPro" id="IPR023043">
    <property type="entry name" value="NAD(P)H_OxRDtase_bac/plastid"/>
</dbReference>
<dbReference type="Gene3D" id="1.20.58.1610">
    <property type="entry name" value="NADH:ubiquinone/plastoquinone oxidoreductase, chain 3"/>
    <property type="match status" value="1"/>
</dbReference>
<keyword evidence="4 12" id="KW-1003">Cell membrane</keyword>
<evidence type="ECO:0000256" key="3">
    <source>
        <dbReference type="ARBA" id="ARBA00022448"/>
    </source>
</evidence>
<evidence type="ECO:0000256" key="10">
    <source>
        <dbReference type="ARBA" id="ARBA00023075"/>
    </source>
</evidence>
<comment type="function">
    <text evidence="12">NDH-1 shuttles electrons from NADH, via FMN and iron-sulfur (Fe-S) centers, to quinones in the respiratory chain. The immediate electron acceptor for the enzyme in this species is believed to be ubiquinone. Couples the redox reaction to proton translocation (for every two electrons transferred, four hydrogen ions are translocated across the cytoplasmic membrane), and thus conserves the redox energy in a proton gradient.</text>
</comment>
<keyword evidence="9 12" id="KW-0520">NAD</keyword>
<comment type="subcellular location">
    <subcellularLocation>
        <location evidence="12 13">Cell membrane</location>
        <topology evidence="12 13">Multi-pass membrane protein</topology>
    </subcellularLocation>
    <subcellularLocation>
        <location evidence="1">Membrane</location>
        <topology evidence="1">Multi-pass membrane protein</topology>
    </subcellularLocation>
</comment>
<evidence type="ECO:0000256" key="11">
    <source>
        <dbReference type="ARBA" id="ARBA00023136"/>
    </source>
</evidence>
<evidence type="ECO:0000256" key="2">
    <source>
        <dbReference type="ARBA" id="ARBA00008472"/>
    </source>
</evidence>
<dbReference type="InterPro" id="IPR000440">
    <property type="entry name" value="NADH_UbQ/plastoQ_OxRdtase_su3"/>
</dbReference>
<feature type="transmembrane region" description="Helical" evidence="12">
    <location>
        <begin position="12"/>
        <end position="32"/>
    </location>
</feature>
<organism evidence="14 15">
    <name type="scientific">Marinobacterium aestuariivivens</name>
    <dbReference type="NCBI Taxonomy" id="1698799"/>
    <lineage>
        <taxon>Bacteria</taxon>
        <taxon>Pseudomonadati</taxon>
        <taxon>Pseudomonadota</taxon>
        <taxon>Gammaproteobacteria</taxon>
        <taxon>Oceanospirillales</taxon>
        <taxon>Oceanospirillaceae</taxon>
        <taxon>Marinobacterium</taxon>
    </lineage>
</organism>
<protein>
    <recommendedName>
        <fullName evidence="12">NADH-quinone oxidoreductase subunit A</fullName>
        <ecNumber evidence="12">7.1.1.-</ecNumber>
    </recommendedName>
    <alternativeName>
        <fullName evidence="12">NADH dehydrogenase I subunit A</fullName>
    </alternativeName>
    <alternativeName>
        <fullName evidence="12">NDH-1 subunit A</fullName>
    </alternativeName>
    <alternativeName>
        <fullName evidence="12">NUO1</fullName>
    </alternativeName>
</protein>
<evidence type="ECO:0000256" key="6">
    <source>
        <dbReference type="ARBA" id="ARBA00022719"/>
    </source>
</evidence>
<accession>A0ABW1ZYK7</accession>
<evidence type="ECO:0000256" key="1">
    <source>
        <dbReference type="ARBA" id="ARBA00004141"/>
    </source>
</evidence>
<dbReference type="RefSeq" id="WP_379908788.1">
    <property type="nucleotide sequence ID" value="NZ_JBHSWE010000001.1"/>
</dbReference>
<dbReference type="Proteomes" id="UP001596422">
    <property type="component" value="Unassembled WGS sequence"/>
</dbReference>
<evidence type="ECO:0000256" key="13">
    <source>
        <dbReference type="RuleBase" id="RU003639"/>
    </source>
</evidence>
<dbReference type="HAMAP" id="MF_01394">
    <property type="entry name" value="NDH1_NuoA"/>
    <property type="match status" value="1"/>
</dbReference>
<dbReference type="PANTHER" id="PTHR11058:SF21">
    <property type="entry name" value="NADH-QUINONE OXIDOREDUCTASE SUBUNIT A"/>
    <property type="match status" value="1"/>
</dbReference>
<comment type="similarity">
    <text evidence="2 12 13">Belongs to the complex I subunit 3 family.</text>
</comment>
<dbReference type="PANTHER" id="PTHR11058">
    <property type="entry name" value="NADH-UBIQUINONE OXIDOREDUCTASE CHAIN 3"/>
    <property type="match status" value="1"/>
</dbReference>
<dbReference type="EC" id="7.1.1.-" evidence="12"/>
<gene>
    <name evidence="12" type="primary">nuoA</name>
    <name evidence="14" type="ORF">ACFQDL_09485</name>
</gene>
<evidence type="ECO:0000256" key="5">
    <source>
        <dbReference type="ARBA" id="ARBA00022692"/>
    </source>
</evidence>
<evidence type="ECO:0000313" key="14">
    <source>
        <dbReference type="EMBL" id="MFC6670286.1"/>
    </source>
</evidence>
<keyword evidence="8 12" id="KW-1133">Transmembrane helix</keyword>
<keyword evidence="15" id="KW-1185">Reference proteome</keyword>
<evidence type="ECO:0000313" key="15">
    <source>
        <dbReference type="Proteomes" id="UP001596422"/>
    </source>
</evidence>
<sequence length="137" mass="15541">MYAMDMTTEQFWSMTFYTLAVLLLIAMMLMLSHLLGQQRHDRATDEPFESGIVSVGSGRLRLSIGYFVIAILFVIFDLEVIFLYAWAVAFETVGVAGFIEALVFILILLAALAYLWREGALDWGPRQRSLAPRERGQ</sequence>
<dbReference type="Pfam" id="PF00507">
    <property type="entry name" value="Oxidored_q4"/>
    <property type="match status" value="1"/>
</dbReference>
<evidence type="ECO:0000256" key="9">
    <source>
        <dbReference type="ARBA" id="ARBA00023027"/>
    </source>
</evidence>
<keyword evidence="11 12" id="KW-0472">Membrane</keyword>
<comment type="subunit">
    <text evidence="12">NDH-1 is composed of 14 different subunits. Subunits NuoA, H, J, K, L, M, N constitute the membrane sector of the complex.</text>
</comment>
<comment type="catalytic activity">
    <reaction evidence="12 13">
        <text>a quinone + NADH + 5 H(+)(in) = a quinol + NAD(+) + 4 H(+)(out)</text>
        <dbReference type="Rhea" id="RHEA:57888"/>
        <dbReference type="ChEBI" id="CHEBI:15378"/>
        <dbReference type="ChEBI" id="CHEBI:24646"/>
        <dbReference type="ChEBI" id="CHEBI:57540"/>
        <dbReference type="ChEBI" id="CHEBI:57945"/>
        <dbReference type="ChEBI" id="CHEBI:132124"/>
    </reaction>
</comment>
<keyword evidence="6 12" id="KW-0874">Quinone</keyword>
<evidence type="ECO:0000256" key="4">
    <source>
        <dbReference type="ARBA" id="ARBA00022475"/>
    </source>
</evidence>
<name>A0ABW1ZYK7_9GAMM</name>
<proteinExistence type="inferred from homology"/>
<evidence type="ECO:0000256" key="7">
    <source>
        <dbReference type="ARBA" id="ARBA00022967"/>
    </source>
</evidence>
<reference evidence="15" key="1">
    <citation type="journal article" date="2019" name="Int. J. Syst. Evol. Microbiol.">
        <title>The Global Catalogue of Microorganisms (GCM) 10K type strain sequencing project: providing services to taxonomists for standard genome sequencing and annotation.</title>
        <authorList>
            <consortium name="The Broad Institute Genomics Platform"/>
            <consortium name="The Broad Institute Genome Sequencing Center for Infectious Disease"/>
            <person name="Wu L."/>
            <person name="Ma J."/>
        </authorList>
    </citation>
    <scope>NUCLEOTIDE SEQUENCE [LARGE SCALE GENOMIC DNA]</scope>
    <source>
        <strain evidence="15">NBRC 111756</strain>
    </source>
</reference>
<dbReference type="EMBL" id="JBHSWE010000001">
    <property type="protein sequence ID" value="MFC6670286.1"/>
    <property type="molecule type" value="Genomic_DNA"/>
</dbReference>